<evidence type="ECO:0000256" key="1">
    <source>
        <dbReference type="ARBA" id="ARBA00003408"/>
    </source>
</evidence>
<evidence type="ECO:0000256" key="4">
    <source>
        <dbReference type="ARBA" id="ARBA00020268"/>
    </source>
</evidence>
<gene>
    <name evidence="14" type="ORF">H9X81_09940</name>
</gene>
<feature type="transmembrane region" description="Helical" evidence="13">
    <location>
        <begin position="246"/>
        <end position="268"/>
    </location>
</feature>
<proteinExistence type="inferred from homology"/>
<evidence type="ECO:0000256" key="13">
    <source>
        <dbReference type="SAM" id="Phobius"/>
    </source>
</evidence>
<feature type="transmembrane region" description="Helical" evidence="13">
    <location>
        <begin position="322"/>
        <end position="345"/>
    </location>
</feature>
<feature type="transmembrane region" description="Helical" evidence="13">
    <location>
        <begin position="57"/>
        <end position="87"/>
    </location>
</feature>
<keyword evidence="7" id="KW-1003">Cell membrane</keyword>
<feature type="transmembrane region" description="Helical" evidence="13">
    <location>
        <begin position="365"/>
        <end position="383"/>
    </location>
</feature>
<organism evidence="14 15">
    <name type="scientific">Hydrogenoanaerobacterium saccharovorans</name>
    <dbReference type="NCBI Taxonomy" id="474960"/>
    <lineage>
        <taxon>Bacteria</taxon>
        <taxon>Bacillati</taxon>
        <taxon>Bacillota</taxon>
        <taxon>Clostridia</taxon>
        <taxon>Eubacteriales</taxon>
        <taxon>Oscillospiraceae</taxon>
        <taxon>Hydrogenoanaerobacterium</taxon>
    </lineage>
</organism>
<evidence type="ECO:0000256" key="2">
    <source>
        <dbReference type="ARBA" id="ARBA00004651"/>
    </source>
</evidence>
<evidence type="ECO:0000256" key="7">
    <source>
        <dbReference type="ARBA" id="ARBA00022475"/>
    </source>
</evidence>
<dbReference type="Proteomes" id="UP000724149">
    <property type="component" value="Unassembled WGS sequence"/>
</dbReference>
<comment type="caution">
    <text evidence="14">The sequence shown here is derived from an EMBL/GenBank/DDBJ whole genome shotgun (WGS) entry which is preliminary data.</text>
</comment>
<comment type="function">
    <text evidence="1">Multidrug efflux pump.</text>
</comment>
<feature type="transmembrane region" description="Helical" evidence="13">
    <location>
        <begin position="390"/>
        <end position="415"/>
    </location>
</feature>
<feature type="transmembrane region" description="Helical" evidence="13">
    <location>
        <begin position="99"/>
        <end position="120"/>
    </location>
</feature>
<feature type="transmembrane region" description="Helical" evidence="13">
    <location>
        <begin position="20"/>
        <end position="37"/>
    </location>
</feature>
<comment type="similarity">
    <text evidence="3">Belongs to the multi antimicrobial extrusion (MATE) (TC 2.A.66.1) family.</text>
</comment>
<dbReference type="InterPro" id="IPR002528">
    <property type="entry name" value="MATE_fam"/>
</dbReference>
<keyword evidence="8 13" id="KW-0812">Transmembrane</keyword>
<dbReference type="InterPro" id="IPR048279">
    <property type="entry name" value="MdtK-like"/>
</dbReference>
<dbReference type="NCBIfam" id="TIGR00797">
    <property type="entry name" value="matE"/>
    <property type="match status" value="1"/>
</dbReference>
<keyword evidence="5" id="KW-0813">Transport</keyword>
<evidence type="ECO:0000313" key="15">
    <source>
        <dbReference type="Proteomes" id="UP000724149"/>
    </source>
</evidence>
<dbReference type="PIRSF" id="PIRSF006603">
    <property type="entry name" value="DinF"/>
    <property type="match status" value="1"/>
</dbReference>
<feature type="transmembrane region" description="Helical" evidence="13">
    <location>
        <begin position="421"/>
        <end position="441"/>
    </location>
</feature>
<name>A0ABS2GR81_9FIRM</name>
<evidence type="ECO:0000256" key="10">
    <source>
        <dbReference type="ARBA" id="ARBA00023065"/>
    </source>
</evidence>
<evidence type="ECO:0000256" key="8">
    <source>
        <dbReference type="ARBA" id="ARBA00022692"/>
    </source>
</evidence>
<dbReference type="RefSeq" id="WP_204721621.1">
    <property type="nucleotide sequence ID" value="NZ_JACSNR010000009.1"/>
</dbReference>
<reference evidence="14 15" key="1">
    <citation type="journal article" date="2021" name="Sci. Rep.">
        <title>The distribution of antibiotic resistance genes in chicken gut microbiota commensals.</title>
        <authorList>
            <person name="Juricova H."/>
            <person name="Matiasovicova J."/>
            <person name="Kubasova T."/>
            <person name="Cejkova D."/>
            <person name="Rychlik I."/>
        </authorList>
    </citation>
    <scope>NUCLEOTIDE SEQUENCE [LARGE SCALE GENOMIC DNA]</scope>
    <source>
        <strain evidence="14 15">An564</strain>
    </source>
</reference>
<dbReference type="InterPro" id="IPR050222">
    <property type="entry name" value="MATE_MdtK"/>
</dbReference>
<dbReference type="EMBL" id="JACSNR010000009">
    <property type="protein sequence ID" value="MBM6924005.1"/>
    <property type="molecule type" value="Genomic_DNA"/>
</dbReference>
<sequence>MSNEMTSQNQITEGGILRPLLAFFFPILLGTFFQQLYNTADAVVVGNYVGTVALAAVGGSTGILIGLFVNLFVGVASGTTVIIAQCYGARDFDGVRKTVHTSVAIAIAGGLIAMVITLLGAEPALRAMGTPSDVIPDAALYLRVYALGMVPSFLYNIGSGILRAVGDTKRPLYFLIIACLTNIVLDVLFVMGFGMGVLGVATATVISQVVSCVLVMLMLMRSTSVFSVHRSEIGFTDYSTRRVLRVGLPAALQSNMFTIANIIIQSSINSFGTDTVAAWTAYGKVDGLFWMIMGALGISVTTFVGQNFGAQKYRRVRRSVRIGLLMGFAIAGLCSAVLLTFAHTLLSWFTTSENVLNIGMRTVQLTIPFYFTYVSVEVLSGAVRGTGDSFWPMIISASGICLLRMLWVFLVVPMFPGFDTIVMIFPISWGATSLIFAAYYLQGGWLRRRISIMGYAPEDRSNPAQG</sequence>
<evidence type="ECO:0000256" key="6">
    <source>
        <dbReference type="ARBA" id="ARBA00022449"/>
    </source>
</evidence>
<evidence type="ECO:0000313" key="14">
    <source>
        <dbReference type="EMBL" id="MBM6924005.1"/>
    </source>
</evidence>
<comment type="subcellular location">
    <subcellularLocation>
        <location evidence="2">Cell membrane</location>
        <topology evidence="2">Multi-pass membrane protein</topology>
    </subcellularLocation>
</comment>
<accession>A0ABS2GR81</accession>
<feature type="transmembrane region" description="Helical" evidence="13">
    <location>
        <begin position="288"/>
        <end position="310"/>
    </location>
</feature>
<keyword evidence="9 13" id="KW-1133">Transmembrane helix</keyword>
<evidence type="ECO:0000256" key="3">
    <source>
        <dbReference type="ARBA" id="ARBA00010199"/>
    </source>
</evidence>
<feature type="transmembrane region" description="Helical" evidence="13">
    <location>
        <begin position="172"/>
        <end position="191"/>
    </location>
</feature>
<feature type="transmembrane region" description="Helical" evidence="13">
    <location>
        <begin position="197"/>
        <end position="220"/>
    </location>
</feature>
<keyword evidence="11 13" id="KW-0472">Membrane</keyword>
<dbReference type="CDD" id="cd13138">
    <property type="entry name" value="MATE_yoeA_like"/>
    <property type="match status" value="1"/>
</dbReference>
<evidence type="ECO:0000256" key="11">
    <source>
        <dbReference type="ARBA" id="ARBA00023136"/>
    </source>
</evidence>
<evidence type="ECO:0000256" key="9">
    <source>
        <dbReference type="ARBA" id="ARBA00022989"/>
    </source>
</evidence>
<dbReference type="Pfam" id="PF01554">
    <property type="entry name" value="MatE"/>
    <property type="match status" value="2"/>
</dbReference>
<protein>
    <recommendedName>
        <fullName evidence="4">Probable multidrug resistance protein NorM</fullName>
    </recommendedName>
    <alternativeName>
        <fullName evidence="12">Multidrug-efflux transporter</fullName>
    </alternativeName>
</protein>
<evidence type="ECO:0000256" key="12">
    <source>
        <dbReference type="ARBA" id="ARBA00031636"/>
    </source>
</evidence>
<feature type="transmembrane region" description="Helical" evidence="13">
    <location>
        <begin position="140"/>
        <end position="165"/>
    </location>
</feature>
<evidence type="ECO:0000256" key="5">
    <source>
        <dbReference type="ARBA" id="ARBA00022448"/>
    </source>
</evidence>
<dbReference type="PANTHER" id="PTHR43298:SF2">
    <property type="entry name" value="FMN_FAD EXPORTER YEEO-RELATED"/>
    <property type="match status" value="1"/>
</dbReference>
<dbReference type="PANTHER" id="PTHR43298">
    <property type="entry name" value="MULTIDRUG RESISTANCE PROTEIN NORM-RELATED"/>
    <property type="match status" value="1"/>
</dbReference>
<keyword evidence="10" id="KW-0406">Ion transport</keyword>
<keyword evidence="15" id="KW-1185">Reference proteome</keyword>
<keyword evidence="6" id="KW-0050">Antiport</keyword>